<dbReference type="InterPro" id="IPR043148">
    <property type="entry name" value="TagF_C"/>
</dbReference>
<accession>A0A031FPC4</accession>
<dbReference type="EMBL" id="JFYO01000007">
    <property type="protein sequence ID" value="EZP26046.1"/>
    <property type="molecule type" value="Genomic_DNA"/>
</dbReference>
<organism evidence="8 9">
    <name type="scientific">Microbacterium oleivorans</name>
    <dbReference type="NCBI Taxonomy" id="273677"/>
    <lineage>
        <taxon>Bacteria</taxon>
        <taxon>Bacillati</taxon>
        <taxon>Actinomycetota</taxon>
        <taxon>Actinomycetes</taxon>
        <taxon>Micrococcales</taxon>
        <taxon>Microbacteriaceae</taxon>
        <taxon>Microbacterium</taxon>
    </lineage>
</organism>
<keyword evidence="9" id="KW-1185">Reference proteome</keyword>
<keyword evidence="3" id="KW-1003">Cell membrane</keyword>
<dbReference type="eggNOG" id="COG0463">
    <property type="taxonomic scope" value="Bacteria"/>
</dbReference>
<dbReference type="InterPro" id="IPR029044">
    <property type="entry name" value="Nucleotide-diphossugar_trans"/>
</dbReference>
<feature type="domain" description="Glycosyltransferase 2-like" evidence="7">
    <location>
        <begin position="9"/>
        <end position="141"/>
    </location>
</feature>
<gene>
    <name evidence="8" type="ORF">BW34_02378</name>
</gene>
<proteinExistence type="inferred from homology"/>
<name>A0A031FPC4_9MICO</name>
<dbReference type="GO" id="GO:0047355">
    <property type="term" value="F:CDP-glycerol glycerophosphotransferase activity"/>
    <property type="evidence" value="ECO:0007669"/>
    <property type="project" value="InterPro"/>
</dbReference>
<dbReference type="SUPFAM" id="SSF53448">
    <property type="entry name" value="Nucleotide-diphospho-sugar transferases"/>
    <property type="match status" value="1"/>
</dbReference>
<keyword evidence="6" id="KW-0472">Membrane</keyword>
<dbReference type="Proteomes" id="UP000024001">
    <property type="component" value="Unassembled WGS sequence"/>
</dbReference>
<dbReference type="Pfam" id="PF04464">
    <property type="entry name" value="Glyphos_transf"/>
    <property type="match status" value="1"/>
</dbReference>
<dbReference type="PANTHER" id="PTHR43685:SF2">
    <property type="entry name" value="GLYCOSYLTRANSFERASE 2-LIKE DOMAIN-CONTAINING PROTEIN"/>
    <property type="match status" value="1"/>
</dbReference>
<dbReference type="eggNOG" id="COG1887">
    <property type="taxonomic scope" value="Bacteria"/>
</dbReference>
<keyword evidence="4 8" id="KW-0808">Transferase</keyword>
<dbReference type="GO" id="GO:0005886">
    <property type="term" value="C:plasma membrane"/>
    <property type="evidence" value="ECO:0007669"/>
    <property type="project" value="UniProtKB-SubCell"/>
</dbReference>
<comment type="caution">
    <text evidence="8">The sequence shown here is derived from an EMBL/GenBank/DDBJ whole genome shotgun (WGS) entry which is preliminary data.</text>
</comment>
<protein>
    <submittedName>
        <fullName evidence="8">Glycosyltransferase</fullName>
    </submittedName>
</protein>
<dbReference type="InterPro" id="IPR043149">
    <property type="entry name" value="TagF_N"/>
</dbReference>
<dbReference type="Gene3D" id="3.40.50.12580">
    <property type="match status" value="1"/>
</dbReference>
<evidence type="ECO:0000259" key="7">
    <source>
        <dbReference type="Pfam" id="PF00535"/>
    </source>
</evidence>
<dbReference type="SUPFAM" id="SSF53756">
    <property type="entry name" value="UDP-Glycosyltransferase/glycogen phosphorylase"/>
    <property type="match status" value="1"/>
</dbReference>
<comment type="similarity">
    <text evidence="2">Belongs to the CDP-glycerol glycerophosphotransferase family.</text>
</comment>
<evidence type="ECO:0000256" key="5">
    <source>
        <dbReference type="ARBA" id="ARBA00022944"/>
    </source>
</evidence>
<keyword evidence="5" id="KW-0777">Teichoic acid biosynthesis</keyword>
<sequence>MTDGTALFSIIVAMYKVEPYLPAFLASLDAQGDDLADAEIVFVDDGSPDDSRRIVEEWAATRDANTVVVAQENQGVAAARESGTLHAGGTWITYADPDDVLEPGYLRSVRDALQSAKETDVVPTIVSTRLIYTDDTLLTRRDAHPLKKQFSAGRRIVSLRDDPQLIKLSAATSFLRRDDVLTADIHWDHRIRPNFEDAAFIARYLLTFDDPTVLVVPEARYLYRRRTATTSLTTTSWQRVEKYIDVPEFGWLAPMEDAVRMRGGVPVWLQNTVLYDIYWYFHYDAQIHSPTRWIPQDVKDRFLETVRRVLSLIDPEVIAAYRITPLSPQLRAVLMSIGGHSLPLSPVHLWRADKRNRQVLIKYYFAGGRPEEVLTVGGEAIAPAYAKDRSIVYFGHDVLHERILWIEPREGLTVRLDGQRAEIRYNAPGNHELAVTNESLRARLGLPARAQRLPAPPAAPNKATKDLLPARLRKRVAQVGRIVRGESVSARRPWAAAARRAAASPAARSRFANAWVFMDRDVQAQDNAEHLYRWVLRNRPDVNAFYVLRKSSSDWARLRDEGFHLVDYGSTEHFMLMHHAKFLISSHVDHYVLQPWSTKLLRKRDWQFVFLQHGVTKDDISRWLNRKPIRLLLTTGQAEFDGFVNDGTPYTFTNREVTLTGFPRHDALAAKAAALPAADRNLVLVMPTWREYLMTSITNKGTMRGLIDDFDDTVYATQWRKLLAQLASDPGLAGQGCRIGFVPHPSLEPHLDRLGVPAGIEVFRYRDNDIQSVIARARVLVTDYSSLAFEAAYIETPVVYFQFDAAQFFDEHPHRAGYFDYERNGFGPLTEEADEAADAIRAAVLTPESVAHYADRATAFFIDRDGKNSERAFEAIAPLG</sequence>
<evidence type="ECO:0000256" key="4">
    <source>
        <dbReference type="ARBA" id="ARBA00022679"/>
    </source>
</evidence>
<dbReference type="AlphaFoldDB" id="A0A031FPC4"/>
<dbReference type="CDD" id="cd00761">
    <property type="entry name" value="Glyco_tranf_GTA_type"/>
    <property type="match status" value="1"/>
</dbReference>
<dbReference type="Gene3D" id="3.90.550.10">
    <property type="entry name" value="Spore Coat Polysaccharide Biosynthesis Protein SpsA, Chain A"/>
    <property type="match status" value="1"/>
</dbReference>
<dbReference type="GO" id="GO:0019350">
    <property type="term" value="P:teichoic acid biosynthetic process"/>
    <property type="evidence" value="ECO:0007669"/>
    <property type="project" value="UniProtKB-KW"/>
</dbReference>
<evidence type="ECO:0000256" key="1">
    <source>
        <dbReference type="ARBA" id="ARBA00004202"/>
    </source>
</evidence>
<dbReference type="Gene3D" id="3.40.50.11820">
    <property type="match status" value="1"/>
</dbReference>
<dbReference type="InterPro" id="IPR001173">
    <property type="entry name" value="Glyco_trans_2-like"/>
</dbReference>
<evidence type="ECO:0000256" key="3">
    <source>
        <dbReference type="ARBA" id="ARBA00022475"/>
    </source>
</evidence>
<dbReference type="InterPro" id="IPR050834">
    <property type="entry name" value="Glycosyltransf_2"/>
</dbReference>
<dbReference type="PATRIC" id="fig|273677.3.peg.2359"/>
<evidence type="ECO:0000256" key="6">
    <source>
        <dbReference type="ARBA" id="ARBA00023136"/>
    </source>
</evidence>
<comment type="subcellular location">
    <subcellularLocation>
        <location evidence="1">Cell membrane</location>
        <topology evidence="1">Peripheral membrane protein</topology>
    </subcellularLocation>
</comment>
<evidence type="ECO:0000313" key="9">
    <source>
        <dbReference type="Proteomes" id="UP000024001"/>
    </source>
</evidence>
<dbReference type="Pfam" id="PF00535">
    <property type="entry name" value="Glycos_transf_2"/>
    <property type="match status" value="1"/>
</dbReference>
<dbReference type="PANTHER" id="PTHR43685">
    <property type="entry name" value="GLYCOSYLTRANSFERASE"/>
    <property type="match status" value="1"/>
</dbReference>
<reference evidence="8 9" key="1">
    <citation type="submission" date="2014-03" db="EMBL/GenBank/DDBJ databases">
        <title>Draft Genome Sequences of 13 Willow Endophytes.</title>
        <authorList>
            <person name="Gan H.Y."/>
            <person name="Gan H.M."/>
            <person name="Savka M.A."/>
            <person name="Hudson A.O."/>
        </authorList>
    </citation>
    <scope>NUCLEOTIDE SEQUENCE [LARGE SCALE GENOMIC DNA]</scope>
    <source>
        <strain evidence="8 9">RIT293</strain>
    </source>
</reference>
<evidence type="ECO:0000256" key="2">
    <source>
        <dbReference type="ARBA" id="ARBA00010488"/>
    </source>
</evidence>
<evidence type="ECO:0000313" key="8">
    <source>
        <dbReference type="EMBL" id="EZP26046.1"/>
    </source>
</evidence>
<dbReference type="InterPro" id="IPR007554">
    <property type="entry name" value="Glycerophosphate_synth"/>
</dbReference>